<dbReference type="InterPro" id="IPR000209">
    <property type="entry name" value="Peptidase_S8/S53_dom"/>
</dbReference>
<dbReference type="InterPro" id="IPR036852">
    <property type="entry name" value="Peptidase_S8/S53_dom_sf"/>
</dbReference>
<dbReference type="GO" id="GO:0004252">
    <property type="term" value="F:serine-type endopeptidase activity"/>
    <property type="evidence" value="ECO:0007669"/>
    <property type="project" value="UniProtKB-UniRule"/>
</dbReference>
<dbReference type="InterPro" id="IPR022398">
    <property type="entry name" value="Peptidase_S8_His-AS"/>
</dbReference>
<proteinExistence type="inferred from homology"/>
<feature type="chain" id="PRO_5011010934" evidence="7">
    <location>
        <begin position="18"/>
        <end position="603"/>
    </location>
</feature>
<dbReference type="PROSITE" id="PS00138">
    <property type="entry name" value="SUBTILASE_SER"/>
    <property type="match status" value="1"/>
</dbReference>
<reference evidence="9 10" key="2">
    <citation type="submission" date="2016-08" db="EMBL/GenBank/DDBJ databases">
        <title>Pervasive Adenine N6-methylation of Active Genes in Fungi.</title>
        <authorList>
            <consortium name="DOE Joint Genome Institute"/>
            <person name="Mondo S.J."/>
            <person name="Dannebaum R.O."/>
            <person name="Kuo R.C."/>
            <person name="Labutti K."/>
            <person name="Haridas S."/>
            <person name="Kuo A."/>
            <person name="Salamov A."/>
            <person name="Ahrendt S.R."/>
            <person name="Lipzen A."/>
            <person name="Sullivan W."/>
            <person name="Andreopoulos W.B."/>
            <person name="Clum A."/>
            <person name="Lindquist E."/>
            <person name="Daum C."/>
            <person name="Ramamoorthy G.K."/>
            <person name="Gryganskyi A."/>
            <person name="Culley D."/>
            <person name="Magnuson J.K."/>
            <person name="James T.Y."/>
            <person name="O'Malley M.A."/>
            <person name="Stajich J.E."/>
            <person name="Spatafora J.W."/>
            <person name="Visel A."/>
            <person name="Grigoriev I.V."/>
        </authorList>
    </citation>
    <scope>NUCLEOTIDE SEQUENCE [LARGE SCALE GENOMIC DNA]</scope>
    <source>
        <strain evidence="9 10">S4</strain>
    </source>
</reference>
<dbReference type="PROSITE" id="PS00137">
    <property type="entry name" value="SUBTILASE_HIS"/>
    <property type="match status" value="1"/>
</dbReference>
<dbReference type="InterPro" id="IPR015500">
    <property type="entry name" value="Peptidase_S8_subtilisin-rel"/>
</dbReference>
<dbReference type="PROSITE" id="PS00136">
    <property type="entry name" value="SUBTILASE_ASP"/>
    <property type="match status" value="1"/>
</dbReference>
<dbReference type="InterPro" id="IPR034193">
    <property type="entry name" value="PCSK9_ProteinaseK-like"/>
</dbReference>
<evidence type="ECO:0000256" key="2">
    <source>
        <dbReference type="ARBA" id="ARBA00022670"/>
    </source>
</evidence>
<evidence type="ECO:0000256" key="6">
    <source>
        <dbReference type="RuleBase" id="RU003355"/>
    </source>
</evidence>
<evidence type="ECO:0000256" key="3">
    <source>
        <dbReference type="ARBA" id="ARBA00022801"/>
    </source>
</evidence>
<feature type="active site" description="Charge relay system" evidence="5">
    <location>
        <position position="450"/>
    </location>
</feature>
<evidence type="ECO:0000313" key="10">
    <source>
        <dbReference type="Proteomes" id="UP000193944"/>
    </source>
</evidence>
<comment type="caution">
    <text evidence="9">The sequence shown here is derived from an EMBL/GenBank/DDBJ whole genome shotgun (WGS) entry which is preliminary data.</text>
</comment>
<dbReference type="AlphaFoldDB" id="A0A1Y1XB36"/>
<dbReference type="EMBL" id="MCFG01000084">
    <property type="protein sequence ID" value="ORX82950.1"/>
    <property type="molecule type" value="Genomic_DNA"/>
</dbReference>
<comment type="similarity">
    <text evidence="1 5 6">Belongs to the peptidase S8 family.</text>
</comment>
<feature type="active site" description="Charge relay system" evidence="5">
    <location>
        <position position="261"/>
    </location>
</feature>
<dbReference type="PANTHER" id="PTHR43806">
    <property type="entry name" value="PEPTIDASE S8"/>
    <property type="match status" value="1"/>
</dbReference>
<dbReference type="OrthoDB" id="2157598at2759"/>
<gene>
    <name evidence="9" type="ORF">BCR32DRAFT_278502</name>
</gene>
<dbReference type="GO" id="GO:0005615">
    <property type="term" value="C:extracellular space"/>
    <property type="evidence" value="ECO:0007669"/>
    <property type="project" value="TreeGrafter"/>
</dbReference>
<sequence>MMKLLRISFLFIQICLSFSKSIKNSYSLENKTSSDINNFLKHYIIVYKNVIENNLETCNNLYDENNKEVSQNEKHKEELKKHIYKRKEIHKNLESKYDLLTLKFPVRNSLKYKNSILKNKFQINDIDTLKDNENPILSKTFMLENQKYTLNEFIKTINSTEFPIDYIEEDFPVKSDDFMDNKYKHYINDIDNERDLYVKYNYDNMNQTLENNQIAFGNSIEIQKKKLDWGLDRIDQRKTQGDHIYRYPKHAGENVNVYILDTGLNFDHNDYKSRAFHGSNFIADESDYDLYGHGSYVAGIIGGKTYGVAKKANLISVKVLNKYGRGQASLVIKGLNWVINDHNNNKSNVNGAIANVSLGSIKSKAINDVVSLAKKNGILVITSAGNDSGDACSKSPASSNDVITVGATNKNDNISEFSNRGSCVTIYAPGEDIYSTSHISSKSGMKHGTSFSTPFVSGVAALLISEYNNTNINDSSHHQIISPEGIKQFLINIATYIKVNDNYIDKEYNYYDETNNSINKNQYQDYEKRGKENKENSHIKNIIMTMNSNQVPFLYNGWNYGFTNNNTISSISNFAVNSLSIKDNFQLLIRIYCILLLVFILFF</sequence>
<evidence type="ECO:0000256" key="7">
    <source>
        <dbReference type="SAM" id="SignalP"/>
    </source>
</evidence>
<dbReference type="CDD" id="cd04077">
    <property type="entry name" value="Peptidases_S8_PCSK9_ProteinaseK_like"/>
    <property type="match status" value="1"/>
</dbReference>
<keyword evidence="7" id="KW-0732">Signal</keyword>
<dbReference type="STRING" id="1754192.A0A1Y1XB36"/>
<feature type="domain" description="Peptidase S8/S53" evidence="8">
    <location>
        <begin position="252"/>
        <end position="507"/>
    </location>
</feature>
<feature type="active site" description="Charge relay system" evidence="5">
    <location>
        <position position="293"/>
    </location>
</feature>
<dbReference type="Proteomes" id="UP000193944">
    <property type="component" value="Unassembled WGS sequence"/>
</dbReference>
<dbReference type="PRINTS" id="PR00723">
    <property type="entry name" value="SUBTILISIN"/>
</dbReference>
<dbReference type="InterPro" id="IPR023827">
    <property type="entry name" value="Peptidase_S8_Asp-AS"/>
</dbReference>
<keyword evidence="2 5" id="KW-0645">Protease</keyword>
<protein>
    <submittedName>
        <fullName evidence="9">Subtilisin-like protein</fullName>
    </submittedName>
</protein>
<reference evidence="9 10" key="1">
    <citation type="submission" date="2016-08" db="EMBL/GenBank/DDBJ databases">
        <title>A Parts List for Fungal Cellulosomes Revealed by Comparative Genomics.</title>
        <authorList>
            <consortium name="DOE Joint Genome Institute"/>
            <person name="Haitjema C.H."/>
            <person name="Gilmore S.P."/>
            <person name="Henske J.K."/>
            <person name="Solomon K.V."/>
            <person name="De Groot R."/>
            <person name="Kuo A."/>
            <person name="Mondo S.J."/>
            <person name="Salamov A.A."/>
            <person name="Labutti K."/>
            <person name="Zhao Z."/>
            <person name="Chiniquy J."/>
            <person name="Barry K."/>
            <person name="Brewer H.M."/>
            <person name="Purvine S.O."/>
            <person name="Wright A.T."/>
            <person name="Boxma B."/>
            <person name="Van Alen T."/>
            <person name="Hackstein J.H."/>
            <person name="Baker S.E."/>
            <person name="Grigoriev I.V."/>
            <person name="O'Malley M.A."/>
        </authorList>
    </citation>
    <scope>NUCLEOTIDE SEQUENCE [LARGE SCALE GENOMIC DNA]</scope>
    <source>
        <strain evidence="9 10">S4</strain>
    </source>
</reference>
<evidence type="ECO:0000256" key="4">
    <source>
        <dbReference type="ARBA" id="ARBA00022825"/>
    </source>
</evidence>
<dbReference type="GO" id="GO:0006508">
    <property type="term" value="P:proteolysis"/>
    <property type="evidence" value="ECO:0007669"/>
    <property type="project" value="UniProtKB-KW"/>
</dbReference>
<evidence type="ECO:0000259" key="8">
    <source>
        <dbReference type="Pfam" id="PF00082"/>
    </source>
</evidence>
<evidence type="ECO:0000256" key="1">
    <source>
        <dbReference type="ARBA" id="ARBA00011073"/>
    </source>
</evidence>
<dbReference type="FunFam" id="3.40.50.200:FF:000007">
    <property type="entry name" value="Subtilisin-like serine protease"/>
    <property type="match status" value="1"/>
</dbReference>
<keyword evidence="4 5" id="KW-0720">Serine protease</keyword>
<dbReference type="PROSITE" id="PS51892">
    <property type="entry name" value="SUBTILASE"/>
    <property type="match status" value="1"/>
</dbReference>
<organism evidence="9 10">
    <name type="scientific">Anaeromyces robustus</name>
    <dbReference type="NCBI Taxonomy" id="1754192"/>
    <lineage>
        <taxon>Eukaryota</taxon>
        <taxon>Fungi</taxon>
        <taxon>Fungi incertae sedis</taxon>
        <taxon>Chytridiomycota</taxon>
        <taxon>Chytridiomycota incertae sedis</taxon>
        <taxon>Neocallimastigomycetes</taxon>
        <taxon>Neocallimastigales</taxon>
        <taxon>Neocallimastigaceae</taxon>
        <taxon>Anaeromyces</taxon>
    </lineage>
</organism>
<dbReference type="SUPFAM" id="SSF52743">
    <property type="entry name" value="Subtilisin-like"/>
    <property type="match status" value="1"/>
</dbReference>
<evidence type="ECO:0000313" key="9">
    <source>
        <dbReference type="EMBL" id="ORX82950.1"/>
    </source>
</evidence>
<accession>A0A1Y1XB36</accession>
<evidence type="ECO:0000256" key="5">
    <source>
        <dbReference type="PROSITE-ProRule" id="PRU01240"/>
    </source>
</evidence>
<keyword evidence="10" id="KW-1185">Reference proteome</keyword>
<keyword evidence="3 5" id="KW-0378">Hydrolase</keyword>
<dbReference type="InterPro" id="IPR023828">
    <property type="entry name" value="Peptidase_S8_Ser-AS"/>
</dbReference>
<dbReference type="InterPro" id="IPR050131">
    <property type="entry name" value="Peptidase_S8_subtilisin-like"/>
</dbReference>
<dbReference type="Gene3D" id="3.40.50.200">
    <property type="entry name" value="Peptidase S8/S53 domain"/>
    <property type="match status" value="1"/>
</dbReference>
<dbReference type="Pfam" id="PF00082">
    <property type="entry name" value="Peptidase_S8"/>
    <property type="match status" value="1"/>
</dbReference>
<dbReference type="PANTHER" id="PTHR43806:SF11">
    <property type="entry name" value="CEREVISIN-RELATED"/>
    <property type="match status" value="1"/>
</dbReference>
<name>A0A1Y1XB36_9FUNG</name>
<feature type="signal peptide" evidence="7">
    <location>
        <begin position="1"/>
        <end position="17"/>
    </location>
</feature>